<dbReference type="InterPro" id="IPR036291">
    <property type="entry name" value="NAD(P)-bd_dom_sf"/>
</dbReference>
<dbReference type="Pfam" id="PF13460">
    <property type="entry name" value="NAD_binding_10"/>
    <property type="match status" value="1"/>
</dbReference>
<dbReference type="CDD" id="cd05269">
    <property type="entry name" value="TMR_SDR_a"/>
    <property type="match status" value="1"/>
</dbReference>
<dbReference type="InterPro" id="IPR052718">
    <property type="entry name" value="NmrA-type_oxidoreductase"/>
</dbReference>
<dbReference type="Proteomes" id="UP000310458">
    <property type="component" value="Unassembled WGS sequence"/>
</dbReference>
<protein>
    <submittedName>
        <fullName evidence="2">SDR family oxidoreductase</fullName>
    </submittedName>
</protein>
<dbReference type="EMBL" id="VAVZ01000020">
    <property type="protein sequence ID" value="TLP96988.1"/>
    <property type="molecule type" value="Genomic_DNA"/>
</dbReference>
<organism evidence="2 3">
    <name type="scientific">Nesterenkonia salmonea</name>
    <dbReference type="NCBI Taxonomy" id="1804987"/>
    <lineage>
        <taxon>Bacteria</taxon>
        <taxon>Bacillati</taxon>
        <taxon>Actinomycetota</taxon>
        <taxon>Actinomycetes</taxon>
        <taxon>Micrococcales</taxon>
        <taxon>Micrococcaceae</taxon>
        <taxon>Nesterenkonia</taxon>
    </lineage>
</organism>
<dbReference type="PANTHER" id="PTHR47129:SF1">
    <property type="entry name" value="NMRA-LIKE DOMAIN-CONTAINING PROTEIN"/>
    <property type="match status" value="1"/>
</dbReference>
<dbReference type="RefSeq" id="WP_138253089.1">
    <property type="nucleotide sequence ID" value="NZ_VAVZ01000020.1"/>
</dbReference>
<evidence type="ECO:0000259" key="1">
    <source>
        <dbReference type="Pfam" id="PF13460"/>
    </source>
</evidence>
<dbReference type="AlphaFoldDB" id="A0A5R9BAI1"/>
<name>A0A5R9BAI1_9MICC</name>
<accession>A0A5R9BAI1</accession>
<sequence>MSIVITGATGQLGRKVVEQLLARGVDLSTITAGGRNAQALEELAASGVRTAHIDYGDPATLEAAFRGAEKVLLISGSEVGQRVPQHKAVIDAARSVNASVVYTSAPKASTSALILAPEHKATEELLAESGLSYTVLRNSWYTENYDDAIRQAAAHGTILTSTGSGKVASATRTDYAEAAAEVLLSQDHAGQVLELAGDEPWGFDELAATVSDVAGREVTVNQVTTAEHVEALKGFGLEEGTAEFVAALDANIAEGLLADSDGTLSRIIGRPTTPLKQHIKQLLAT</sequence>
<keyword evidence="3" id="KW-1185">Reference proteome</keyword>
<dbReference type="OrthoDB" id="5510591at2"/>
<dbReference type="Gene3D" id="3.40.50.720">
    <property type="entry name" value="NAD(P)-binding Rossmann-like Domain"/>
    <property type="match status" value="1"/>
</dbReference>
<dbReference type="Gene3D" id="3.90.25.10">
    <property type="entry name" value="UDP-galactose 4-epimerase, domain 1"/>
    <property type="match status" value="1"/>
</dbReference>
<feature type="domain" description="NAD(P)-binding" evidence="1">
    <location>
        <begin position="7"/>
        <end position="183"/>
    </location>
</feature>
<gene>
    <name evidence="2" type="ORF">FEF26_08375</name>
</gene>
<reference evidence="2 3" key="1">
    <citation type="submission" date="2019-05" db="EMBL/GenBank/DDBJ databases">
        <title>Nesterenkonia sp. GY074 isolated from the Southern Atlantic Ocean.</title>
        <authorList>
            <person name="Zhang G."/>
        </authorList>
    </citation>
    <scope>NUCLEOTIDE SEQUENCE [LARGE SCALE GENOMIC DNA]</scope>
    <source>
        <strain evidence="2 3">GY074</strain>
    </source>
</reference>
<evidence type="ECO:0000313" key="3">
    <source>
        <dbReference type="Proteomes" id="UP000310458"/>
    </source>
</evidence>
<proteinExistence type="predicted"/>
<dbReference type="InterPro" id="IPR016040">
    <property type="entry name" value="NAD(P)-bd_dom"/>
</dbReference>
<comment type="caution">
    <text evidence="2">The sequence shown here is derived from an EMBL/GenBank/DDBJ whole genome shotgun (WGS) entry which is preliminary data.</text>
</comment>
<dbReference type="PANTHER" id="PTHR47129">
    <property type="entry name" value="QUINONE OXIDOREDUCTASE 2"/>
    <property type="match status" value="1"/>
</dbReference>
<evidence type="ECO:0000313" key="2">
    <source>
        <dbReference type="EMBL" id="TLP96988.1"/>
    </source>
</evidence>
<dbReference type="SUPFAM" id="SSF51735">
    <property type="entry name" value="NAD(P)-binding Rossmann-fold domains"/>
    <property type="match status" value="1"/>
</dbReference>